<dbReference type="PANTHER" id="PTHR33048:SF96">
    <property type="entry name" value="INTEGRAL MEMBRANE PROTEIN"/>
    <property type="match status" value="1"/>
</dbReference>
<reference evidence="8" key="1">
    <citation type="journal article" date="2023" name="Access Microbiol">
        <title>De-novo genome assembly for Akanthomyces muscarius, a biocontrol agent of insect agricultural pests.</title>
        <authorList>
            <person name="Erdos Z."/>
            <person name="Studholme D.J."/>
            <person name="Raymond B."/>
            <person name="Sharma M."/>
        </authorList>
    </citation>
    <scope>NUCLEOTIDE SEQUENCE</scope>
    <source>
        <strain evidence="8">Ve6</strain>
    </source>
</reference>
<feature type="transmembrane region" description="Helical" evidence="6">
    <location>
        <begin position="206"/>
        <end position="229"/>
    </location>
</feature>
<evidence type="ECO:0000313" key="8">
    <source>
        <dbReference type="EMBL" id="KAJ4161637.1"/>
    </source>
</evidence>
<evidence type="ECO:0000256" key="3">
    <source>
        <dbReference type="ARBA" id="ARBA00022989"/>
    </source>
</evidence>
<comment type="similarity">
    <text evidence="5">Belongs to the SAT4 family.</text>
</comment>
<protein>
    <recommendedName>
        <fullName evidence="7">Rhodopsin domain-containing protein</fullName>
    </recommendedName>
</protein>
<gene>
    <name evidence="8" type="ORF">LMH87_007664</name>
</gene>
<dbReference type="PANTHER" id="PTHR33048">
    <property type="entry name" value="PTH11-LIKE INTEGRAL MEMBRANE PROTEIN (AFU_ORTHOLOGUE AFUA_5G11245)"/>
    <property type="match status" value="1"/>
</dbReference>
<evidence type="ECO:0000259" key="7">
    <source>
        <dbReference type="Pfam" id="PF20684"/>
    </source>
</evidence>
<accession>A0A9W8UQ11</accession>
<organism evidence="8 9">
    <name type="scientific">Akanthomyces muscarius</name>
    <name type="common">Entomopathogenic fungus</name>
    <name type="synonym">Lecanicillium muscarium</name>
    <dbReference type="NCBI Taxonomy" id="2231603"/>
    <lineage>
        <taxon>Eukaryota</taxon>
        <taxon>Fungi</taxon>
        <taxon>Dikarya</taxon>
        <taxon>Ascomycota</taxon>
        <taxon>Pezizomycotina</taxon>
        <taxon>Sordariomycetes</taxon>
        <taxon>Hypocreomycetidae</taxon>
        <taxon>Hypocreales</taxon>
        <taxon>Cordycipitaceae</taxon>
        <taxon>Akanthomyces</taxon>
    </lineage>
</organism>
<evidence type="ECO:0000256" key="4">
    <source>
        <dbReference type="ARBA" id="ARBA00023136"/>
    </source>
</evidence>
<dbReference type="Proteomes" id="UP001144673">
    <property type="component" value="Unassembled WGS sequence"/>
</dbReference>
<dbReference type="GO" id="GO:0016020">
    <property type="term" value="C:membrane"/>
    <property type="evidence" value="ECO:0007669"/>
    <property type="project" value="UniProtKB-SubCell"/>
</dbReference>
<keyword evidence="9" id="KW-1185">Reference proteome</keyword>
<dbReference type="EMBL" id="JAJHUN010000002">
    <property type="protein sequence ID" value="KAJ4161637.1"/>
    <property type="molecule type" value="Genomic_DNA"/>
</dbReference>
<feature type="domain" description="Rhodopsin" evidence="7">
    <location>
        <begin position="14"/>
        <end position="229"/>
    </location>
</feature>
<proteinExistence type="inferred from homology"/>
<evidence type="ECO:0000313" key="9">
    <source>
        <dbReference type="Proteomes" id="UP001144673"/>
    </source>
</evidence>
<feature type="transmembrane region" description="Helical" evidence="6">
    <location>
        <begin position="166"/>
        <end position="186"/>
    </location>
</feature>
<dbReference type="RefSeq" id="XP_056058021.1">
    <property type="nucleotide sequence ID" value="XM_056199585.1"/>
</dbReference>
<name>A0A9W8UQ11_AKAMU</name>
<evidence type="ECO:0000256" key="2">
    <source>
        <dbReference type="ARBA" id="ARBA00022692"/>
    </source>
</evidence>
<feature type="transmembrane region" description="Helical" evidence="6">
    <location>
        <begin position="44"/>
        <end position="69"/>
    </location>
</feature>
<evidence type="ECO:0000256" key="1">
    <source>
        <dbReference type="ARBA" id="ARBA00004141"/>
    </source>
</evidence>
<evidence type="ECO:0000256" key="5">
    <source>
        <dbReference type="ARBA" id="ARBA00038359"/>
    </source>
</evidence>
<dbReference type="Pfam" id="PF20684">
    <property type="entry name" value="Fung_rhodopsin"/>
    <property type="match status" value="1"/>
</dbReference>
<dbReference type="AlphaFoldDB" id="A0A9W8UQ11"/>
<keyword evidence="2 6" id="KW-0812">Transmembrane</keyword>
<dbReference type="GeneID" id="80894823"/>
<comment type="subcellular location">
    <subcellularLocation>
        <location evidence="1">Membrane</location>
        <topology evidence="1">Multi-pass membrane protein</topology>
    </subcellularLocation>
</comment>
<comment type="caution">
    <text evidence="8">The sequence shown here is derived from an EMBL/GenBank/DDBJ whole genome shotgun (WGS) entry which is preliminary data.</text>
</comment>
<feature type="transmembrane region" description="Helical" evidence="6">
    <location>
        <begin position="81"/>
        <end position="102"/>
    </location>
</feature>
<dbReference type="InterPro" id="IPR049326">
    <property type="entry name" value="Rhodopsin_dom_fungi"/>
</dbReference>
<sequence length="286" mass="31836">MVLICYLHQILYTTLAVVALNGVAAGGIGKHVDDITVTEATIAFRAWFICELLYGPLSAAVRTSILLVLLRLKPSRLDKMVLYTCLAVMYLFTTVYFLLNLFQCSPPSFFWRQFGEVDLEGSCAHPDMVPKAAIAHSAVSAPSDWLTALMAVKLMRQSMREWRKQMTLVIFLTLGALAGAVMIARIPFVQLLEITPDFLYRTVDVAMWSVIEPCVGIVAGSLPFVRVLFGKRKPKSDSRSRRAIEIPELEGIQVHTTWEVRSDSIDRQCALTANNVSATSVSHHVF</sequence>
<keyword evidence="3 6" id="KW-1133">Transmembrane helix</keyword>
<dbReference type="InterPro" id="IPR052337">
    <property type="entry name" value="SAT4-like"/>
</dbReference>
<keyword evidence="4 6" id="KW-0472">Membrane</keyword>
<evidence type="ECO:0000256" key="6">
    <source>
        <dbReference type="SAM" id="Phobius"/>
    </source>
</evidence>
<dbReference type="KEGG" id="amus:LMH87_007664"/>